<dbReference type="Gene3D" id="2.60.120.460">
    <property type="entry name" value="YjbQ-like"/>
    <property type="match status" value="1"/>
</dbReference>
<protein>
    <submittedName>
        <fullName evidence="2">YjbQ family protein</fullName>
    </submittedName>
</protein>
<proteinExistence type="inferred from homology"/>
<comment type="caution">
    <text evidence="2">The sequence shown here is derived from an EMBL/GenBank/DDBJ whole genome shotgun (WGS) entry which is preliminary data.</text>
</comment>
<accession>A0A538T0Y0</accession>
<dbReference type="PIRSF" id="PIRSF004681">
    <property type="entry name" value="UCP004681"/>
    <property type="match status" value="1"/>
</dbReference>
<reference evidence="2 3" key="1">
    <citation type="journal article" date="2019" name="Nat. Microbiol.">
        <title>Mediterranean grassland soil C-N compound turnover is dependent on rainfall and depth, and is mediated by genomically divergent microorganisms.</title>
        <authorList>
            <person name="Diamond S."/>
            <person name="Andeer P.F."/>
            <person name="Li Z."/>
            <person name="Crits-Christoph A."/>
            <person name="Burstein D."/>
            <person name="Anantharaman K."/>
            <person name="Lane K.R."/>
            <person name="Thomas B.C."/>
            <person name="Pan C."/>
            <person name="Northen T.R."/>
            <person name="Banfield J.F."/>
        </authorList>
    </citation>
    <scope>NUCLEOTIDE SEQUENCE [LARGE SCALE GENOMIC DNA]</scope>
    <source>
        <strain evidence="2">WS_6</strain>
    </source>
</reference>
<dbReference type="PANTHER" id="PTHR30615:SF8">
    <property type="entry name" value="UPF0047 PROTEIN C4A8.02C"/>
    <property type="match status" value="1"/>
</dbReference>
<comment type="similarity">
    <text evidence="1">Belongs to the UPF0047 family.</text>
</comment>
<evidence type="ECO:0000313" key="2">
    <source>
        <dbReference type="EMBL" id="TMQ57174.1"/>
    </source>
</evidence>
<gene>
    <name evidence="2" type="ORF">E6K76_11145</name>
</gene>
<dbReference type="Proteomes" id="UP000316852">
    <property type="component" value="Unassembled WGS sequence"/>
</dbReference>
<dbReference type="Pfam" id="PF01894">
    <property type="entry name" value="YjbQ"/>
    <property type="match status" value="1"/>
</dbReference>
<evidence type="ECO:0000313" key="3">
    <source>
        <dbReference type="Proteomes" id="UP000316852"/>
    </source>
</evidence>
<dbReference type="NCBIfam" id="TIGR00149">
    <property type="entry name" value="TIGR00149_YjbQ"/>
    <property type="match status" value="1"/>
</dbReference>
<sequence length="135" mass="14861">MGKSSHILEVHTRARTEFVPLSDRIRDEASDLLTGSGVLHLYVPHTTAGICVNEGADPDVVADLGRVLERLVPWTDGYRHAEGNAAAHLKAAFVGTSALVPVRNSKLTLGRWQEIFFCEFDGPRHRTVELQFLSA</sequence>
<evidence type="ECO:0000256" key="1">
    <source>
        <dbReference type="ARBA" id="ARBA00005534"/>
    </source>
</evidence>
<dbReference type="SUPFAM" id="SSF111038">
    <property type="entry name" value="YjbQ-like"/>
    <property type="match status" value="1"/>
</dbReference>
<dbReference type="AlphaFoldDB" id="A0A538T0Y0"/>
<dbReference type="InterPro" id="IPR001602">
    <property type="entry name" value="UPF0047_YjbQ-like"/>
</dbReference>
<dbReference type="InterPro" id="IPR035917">
    <property type="entry name" value="YjbQ-like_sf"/>
</dbReference>
<dbReference type="PANTHER" id="PTHR30615">
    <property type="entry name" value="UNCHARACTERIZED PROTEIN YJBQ-RELATED"/>
    <property type="match status" value="1"/>
</dbReference>
<organism evidence="2 3">
    <name type="scientific">Eiseniibacteriota bacterium</name>
    <dbReference type="NCBI Taxonomy" id="2212470"/>
    <lineage>
        <taxon>Bacteria</taxon>
        <taxon>Candidatus Eiseniibacteriota</taxon>
    </lineage>
</organism>
<name>A0A538T0Y0_UNCEI</name>
<dbReference type="EMBL" id="VBOW01000068">
    <property type="protein sequence ID" value="TMQ57174.1"/>
    <property type="molecule type" value="Genomic_DNA"/>
</dbReference>